<evidence type="ECO:0000313" key="2">
    <source>
        <dbReference type="EMBL" id="MEB3344215.1"/>
    </source>
</evidence>
<feature type="transmembrane region" description="Helical" evidence="1">
    <location>
        <begin position="12"/>
        <end position="29"/>
    </location>
</feature>
<reference evidence="2 3" key="1">
    <citation type="journal article" date="2013" name="Int. J. Syst. Evol. Microbiol.">
        <title>Aquimarina gracilis sp. nov., isolated from the gut microflora of a mussel, Mytilus coruscus, and emended description of Aquimarina spongiae.</title>
        <authorList>
            <person name="Park S.C."/>
            <person name="Choe H.N."/>
            <person name="Baik K.S."/>
            <person name="Seong C.N."/>
        </authorList>
    </citation>
    <scope>NUCLEOTIDE SEQUENCE [LARGE SCALE GENOMIC DNA]</scope>
    <source>
        <strain evidence="2 3">PSC32</strain>
    </source>
</reference>
<evidence type="ECO:0000256" key="1">
    <source>
        <dbReference type="SAM" id="Phobius"/>
    </source>
</evidence>
<protein>
    <submittedName>
        <fullName evidence="2">Rod shape-determining protein MreD</fullName>
    </submittedName>
</protein>
<dbReference type="RefSeq" id="WP_324178265.1">
    <property type="nucleotide sequence ID" value="NZ_BAABAW010000016.1"/>
</dbReference>
<keyword evidence="1" id="KW-0472">Membrane</keyword>
<gene>
    <name evidence="2" type="ORF">U6A24_02025</name>
</gene>
<name>A0ABU5ZQ52_9FLAO</name>
<accession>A0ABU5ZQ52</accession>
<evidence type="ECO:0000313" key="3">
    <source>
        <dbReference type="Proteomes" id="UP001327027"/>
    </source>
</evidence>
<proteinExistence type="predicted"/>
<feature type="transmembrane region" description="Helical" evidence="1">
    <location>
        <begin position="145"/>
        <end position="163"/>
    </location>
</feature>
<dbReference type="EMBL" id="JAYKLX010000001">
    <property type="protein sequence ID" value="MEB3344215.1"/>
    <property type="molecule type" value="Genomic_DNA"/>
</dbReference>
<dbReference type="Proteomes" id="UP001327027">
    <property type="component" value="Unassembled WGS sequence"/>
</dbReference>
<feature type="transmembrane region" description="Helical" evidence="1">
    <location>
        <begin position="72"/>
        <end position="93"/>
    </location>
</feature>
<comment type="caution">
    <text evidence="2">The sequence shown here is derived from an EMBL/GenBank/DDBJ whole genome shotgun (WGS) entry which is preliminary data.</text>
</comment>
<feature type="transmembrane region" description="Helical" evidence="1">
    <location>
        <begin position="113"/>
        <end position="133"/>
    </location>
</feature>
<organism evidence="2 3">
    <name type="scientific">Aquimarina gracilis</name>
    <dbReference type="NCBI Taxonomy" id="874422"/>
    <lineage>
        <taxon>Bacteria</taxon>
        <taxon>Pseudomonadati</taxon>
        <taxon>Bacteroidota</taxon>
        <taxon>Flavobacteriia</taxon>
        <taxon>Flavobacteriales</taxon>
        <taxon>Flavobacteriaceae</taxon>
        <taxon>Aquimarina</taxon>
    </lineage>
</organism>
<keyword evidence="1" id="KW-1133">Transmembrane helix</keyword>
<keyword evidence="1" id="KW-0812">Transmembrane</keyword>
<sequence length="169" mass="19077">MNRDTLLHIGRFILLILAQVLVLNHINFLGDLNPYIYIIFILLAPLNINKSLFLFISFILGLTLDIFGDSGGVHAAACLVIAFFRPVALRTVFGLSYEFQTVKLSNIGFGEKLAYVTLMVLTHHIVLFSLEIFNFSHILLIVKKTLFSSLFTIIVTMLVLVLFRRTSDS</sequence>
<keyword evidence="3" id="KW-1185">Reference proteome</keyword>
<feature type="transmembrane region" description="Helical" evidence="1">
    <location>
        <begin position="35"/>
        <end position="60"/>
    </location>
</feature>